<organism evidence="2 3">
    <name type="scientific">Vibrio casei</name>
    <dbReference type="NCBI Taxonomy" id="673372"/>
    <lineage>
        <taxon>Bacteria</taxon>
        <taxon>Pseudomonadati</taxon>
        <taxon>Pseudomonadota</taxon>
        <taxon>Gammaproteobacteria</taxon>
        <taxon>Vibrionales</taxon>
        <taxon>Vibrionaceae</taxon>
        <taxon>Vibrio</taxon>
    </lineage>
</organism>
<keyword evidence="1" id="KW-0472">Membrane</keyword>
<feature type="transmembrane region" description="Helical" evidence="1">
    <location>
        <begin position="136"/>
        <end position="159"/>
    </location>
</feature>
<dbReference type="Pfam" id="PF11158">
    <property type="entry name" value="DUF2938"/>
    <property type="match status" value="1"/>
</dbReference>
<name>A0A368LJ86_9VIBR</name>
<feature type="transmembrane region" description="Helical" evidence="1">
    <location>
        <begin position="6"/>
        <end position="23"/>
    </location>
</feature>
<comment type="caution">
    <text evidence="2">The sequence shown here is derived from an EMBL/GenBank/DDBJ whole genome shotgun (WGS) entry which is preliminary data.</text>
</comment>
<dbReference type="GeneID" id="303190334"/>
<keyword evidence="1" id="KW-0812">Transmembrane</keyword>
<feature type="transmembrane region" description="Helical" evidence="1">
    <location>
        <begin position="66"/>
        <end position="88"/>
    </location>
</feature>
<dbReference type="AlphaFoldDB" id="A0A368LJ86"/>
<evidence type="ECO:0000256" key="1">
    <source>
        <dbReference type="SAM" id="Phobius"/>
    </source>
</evidence>
<evidence type="ECO:0000313" key="2">
    <source>
        <dbReference type="EMBL" id="RCS70810.1"/>
    </source>
</evidence>
<gene>
    <name evidence="2" type="ORF">CIK83_15515</name>
</gene>
<evidence type="ECO:0000313" key="3">
    <source>
        <dbReference type="Proteomes" id="UP000252479"/>
    </source>
</evidence>
<dbReference type="RefSeq" id="WP_086960490.1">
    <property type="nucleotide sequence ID" value="NZ_AP018681.1"/>
</dbReference>
<feature type="transmembrane region" description="Helical" evidence="1">
    <location>
        <begin position="100"/>
        <end position="124"/>
    </location>
</feature>
<dbReference type="Proteomes" id="UP000252479">
    <property type="component" value="Unassembled WGS sequence"/>
</dbReference>
<proteinExistence type="predicted"/>
<sequence length="163" mass="18160">MNTLSIIIIGMGATAIMDLWAWFQKHVLGIPSLNYALVGRWVGYLPKGQWRHKTIMQTPPLPKEAIVGWLLHYFIGVVFSALTALIFGQAWLAQPSLMPALLIGITTLIFPFFIMQPCLGFGVAASQTPAPWRARFFSFLAHTSYALGLFFCAYGLTILRTLL</sequence>
<dbReference type="EMBL" id="QPGL01000002">
    <property type="protein sequence ID" value="RCS70810.1"/>
    <property type="molecule type" value="Genomic_DNA"/>
</dbReference>
<keyword evidence="1" id="KW-1133">Transmembrane helix</keyword>
<reference evidence="2 3" key="1">
    <citation type="journal article" date="2017" name="Elife">
        <title>Extensive horizontal gene transfer in cheese-associated bacteria.</title>
        <authorList>
            <person name="Bonham K.S."/>
            <person name="Wolfe B.E."/>
            <person name="Dutton R.J."/>
        </authorList>
    </citation>
    <scope>NUCLEOTIDE SEQUENCE [LARGE SCALE GENOMIC DNA]</scope>
    <source>
        <strain evidence="2 3">JB196</strain>
    </source>
</reference>
<dbReference type="OrthoDB" id="9812539at2"/>
<protein>
    <submittedName>
        <fullName evidence="2">DUF2938 domain-containing protein</fullName>
    </submittedName>
</protein>
<keyword evidence="3" id="KW-1185">Reference proteome</keyword>
<accession>A0A368LJ86</accession>
<dbReference type="InterPro" id="IPR021329">
    <property type="entry name" value="DUF2938"/>
</dbReference>